<feature type="transmembrane region" description="Helical" evidence="10">
    <location>
        <begin position="421"/>
        <end position="442"/>
    </location>
</feature>
<dbReference type="Proteomes" id="UP000000422">
    <property type="component" value="Chromosome"/>
</dbReference>
<evidence type="ECO:0000256" key="6">
    <source>
        <dbReference type="ARBA" id="ARBA00022989"/>
    </source>
</evidence>
<evidence type="ECO:0000256" key="7">
    <source>
        <dbReference type="ARBA" id="ARBA00023065"/>
    </source>
</evidence>
<reference evidence="11 12" key="1">
    <citation type="journal article" date="2003" name="Proc. Natl. Acad. Sci. U.S.A.">
        <title>Complete genome sequence and analysis of Wolinella succinogenes.</title>
        <authorList>
            <person name="Baar C."/>
            <person name="Eppinger M."/>
            <person name="Raddatz G."/>
            <person name="Simon JM."/>
            <person name="Lanz C."/>
            <person name="Klimmek O."/>
            <person name="Nandakumar R."/>
            <person name="Gross R."/>
            <person name="Rosinus A."/>
            <person name="Keller H."/>
            <person name="Jagtap P."/>
            <person name="Linke B."/>
            <person name="Meyer F."/>
            <person name="Lederer H."/>
            <person name="Schuster S.C."/>
        </authorList>
    </citation>
    <scope>NUCLEOTIDE SEQUENCE [LARGE SCALE GENOMIC DNA]</scope>
    <source>
        <strain evidence="12">ATCC 29543 / DSM 1740 / CCUG 13145 / JCM 31913 / LMG 7466 / NCTC 11488 / FDC 602W</strain>
    </source>
</reference>
<dbReference type="InterPro" id="IPR050222">
    <property type="entry name" value="MATE_MdtK"/>
</dbReference>
<feature type="transmembrane region" description="Helical" evidence="10">
    <location>
        <begin position="142"/>
        <end position="161"/>
    </location>
</feature>
<feature type="transmembrane region" description="Helical" evidence="10">
    <location>
        <begin position="393"/>
        <end position="415"/>
    </location>
</feature>
<dbReference type="InterPro" id="IPR048279">
    <property type="entry name" value="MdtK-like"/>
</dbReference>
<dbReference type="Pfam" id="PF01554">
    <property type="entry name" value="MatE"/>
    <property type="match status" value="2"/>
</dbReference>
<feature type="transmembrane region" description="Helical" evidence="10">
    <location>
        <begin position="21"/>
        <end position="43"/>
    </location>
</feature>
<sequence length="452" mass="49040">MLRRFDQALPRLSLQNRHRAEAILAIAIPAGLNSLLDILSIAIDLLMVGMISTEATVAVGVGLNYFMLIYVVTTVFFVGTNAMVSRFFGAKDFKAANEAFSSMALAALGVGVPLFGAAFFSYEGFFDLIGTSSEAKRLGLEYLSILIFVAPVFVLKTVMVSALSASGDTKTPFVIKLLSSLLNALLNYLLIFGKAGFPELGVSGAAFSTLVVNILELLILTYLFWRGKKSVAWSGKVSLDYIKRGVKVGLPSGAERCLTIVSILVITKLVASYGTPELAGYQIAVRIEGFAFMPGFGFMVAAMTLVGQNLGAKNPSEAEACVRATLWLGGIFMGILGLWMIFIPEVLTGFFSQDAETITLGALYLWMIGFSQIPLAMVFILDGALRGAGATKVTLWVNALSIWGIRIVPAIFIASRGYPLGWIYALLSLETFWRAWIFWTLFKRGIWKGVNI</sequence>
<dbReference type="HOGENOM" id="CLU_012893_5_3_7"/>
<feature type="transmembrane region" description="Helical" evidence="10">
    <location>
        <begin position="363"/>
        <end position="381"/>
    </location>
</feature>
<dbReference type="GO" id="GO:0015297">
    <property type="term" value="F:antiporter activity"/>
    <property type="evidence" value="ECO:0007669"/>
    <property type="project" value="UniProtKB-KW"/>
</dbReference>
<evidence type="ECO:0000256" key="4">
    <source>
        <dbReference type="ARBA" id="ARBA00022475"/>
    </source>
</evidence>
<evidence type="ECO:0000256" key="10">
    <source>
        <dbReference type="SAM" id="Phobius"/>
    </source>
</evidence>
<evidence type="ECO:0000256" key="3">
    <source>
        <dbReference type="ARBA" id="ARBA00022449"/>
    </source>
</evidence>
<keyword evidence="6 10" id="KW-1133">Transmembrane helix</keyword>
<protein>
    <recommendedName>
        <fullName evidence="9">Multidrug-efflux transporter</fullName>
    </recommendedName>
</protein>
<dbReference type="GO" id="GO:0006811">
    <property type="term" value="P:monoatomic ion transport"/>
    <property type="evidence" value="ECO:0007669"/>
    <property type="project" value="UniProtKB-KW"/>
</dbReference>
<feature type="transmembrane region" description="Helical" evidence="10">
    <location>
        <begin position="324"/>
        <end position="343"/>
    </location>
</feature>
<evidence type="ECO:0000256" key="2">
    <source>
        <dbReference type="ARBA" id="ARBA00022448"/>
    </source>
</evidence>
<keyword evidence="8 10" id="KW-0472">Membrane</keyword>
<dbReference type="GO" id="GO:0005886">
    <property type="term" value="C:plasma membrane"/>
    <property type="evidence" value="ECO:0007669"/>
    <property type="project" value="UniProtKB-SubCell"/>
</dbReference>
<keyword evidence="5 10" id="KW-0812">Transmembrane</keyword>
<dbReference type="InterPro" id="IPR002528">
    <property type="entry name" value="MATE_fam"/>
</dbReference>
<dbReference type="eggNOG" id="COG0534">
    <property type="taxonomic scope" value="Bacteria"/>
</dbReference>
<keyword evidence="12" id="KW-1185">Reference proteome</keyword>
<evidence type="ECO:0000313" key="12">
    <source>
        <dbReference type="Proteomes" id="UP000000422"/>
    </source>
</evidence>
<dbReference type="KEGG" id="wsu:WS1674"/>
<organism evidence="12">
    <name type="scientific">Wolinella succinogenes (strain ATCC 29543 / DSM 1740 / CCUG 13145 / JCM 31913 / LMG 7466 / NCTC 11488 / FDC 602W)</name>
    <name type="common">Vibrio succinogenes</name>
    <dbReference type="NCBI Taxonomy" id="273121"/>
    <lineage>
        <taxon>Bacteria</taxon>
        <taxon>Pseudomonadati</taxon>
        <taxon>Campylobacterota</taxon>
        <taxon>Epsilonproteobacteria</taxon>
        <taxon>Campylobacterales</taxon>
        <taxon>Helicobacteraceae</taxon>
        <taxon>Wolinella</taxon>
    </lineage>
</organism>
<dbReference type="PANTHER" id="PTHR43298">
    <property type="entry name" value="MULTIDRUG RESISTANCE PROTEIN NORM-RELATED"/>
    <property type="match status" value="1"/>
</dbReference>
<dbReference type="CDD" id="cd13137">
    <property type="entry name" value="MATE_NorM_like"/>
    <property type="match status" value="1"/>
</dbReference>
<gene>
    <name evidence="11" type="ordered locus">WS1674</name>
</gene>
<dbReference type="NCBIfam" id="TIGR00797">
    <property type="entry name" value="matE"/>
    <property type="match status" value="1"/>
</dbReference>
<evidence type="ECO:0000256" key="1">
    <source>
        <dbReference type="ARBA" id="ARBA00004651"/>
    </source>
</evidence>
<accession>Q7M8G3</accession>
<dbReference type="GO" id="GO:0042910">
    <property type="term" value="F:xenobiotic transmembrane transporter activity"/>
    <property type="evidence" value="ECO:0007669"/>
    <property type="project" value="InterPro"/>
</dbReference>
<keyword evidence="4" id="KW-1003">Cell membrane</keyword>
<evidence type="ECO:0000256" key="5">
    <source>
        <dbReference type="ARBA" id="ARBA00022692"/>
    </source>
</evidence>
<name>Q7M8G3_WOLSU</name>
<proteinExistence type="predicted"/>
<evidence type="ECO:0000313" key="11">
    <source>
        <dbReference type="EMBL" id="CAE10702.1"/>
    </source>
</evidence>
<evidence type="ECO:0000256" key="8">
    <source>
        <dbReference type="ARBA" id="ARBA00023136"/>
    </source>
</evidence>
<dbReference type="PIRSF" id="PIRSF006603">
    <property type="entry name" value="DinF"/>
    <property type="match status" value="1"/>
</dbReference>
<feature type="transmembrane region" description="Helical" evidence="10">
    <location>
        <begin position="291"/>
        <end position="312"/>
    </location>
</feature>
<dbReference type="EMBL" id="BX571661">
    <property type="protein sequence ID" value="CAE10702.1"/>
    <property type="molecule type" value="Genomic_DNA"/>
</dbReference>
<feature type="transmembrane region" description="Helical" evidence="10">
    <location>
        <begin position="205"/>
        <end position="225"/>
    </location>
</feature>
<keyword evidence="3" id="KW-0050">Antiport</keyword>
<dbReference type="PANTHER" id="PTHR43298:SF2">
    <property type="entry name" value="FMN_FAD EXPORTER YEEO-RELATED"/>
    <property type="match status" value="1"/>
</dbReference>
<keyword evidence="7" id="KW-0406">Ion transport</keyword>
<dbReference type="STRING" id="273121.WS1674"/>
<feature type="transmembrane region" description="Helical" evidence="10">
    <location>
        <begin position="173"/>
        <end position="193"/>
    </location>
</feature>
<evidence type="ECO:0000256" key="9">
    <source>
        <dbReference type="ARBA" id="ARBA00031636"/>
    </source>
</evidence>
<dbReference type="AlphaFoldDB" id="Q7M8G3"/>
<comment type="subcellular location">
    <subcellularLocation>
        <location evidence="1">Cell membrane</location>
        <topology evidence="1">Multi-pass membrane protein</topology>
    </subcellularLocation>
</comment>
<feature type="transmembrane region" description="Helical" evidence="10">
    <location>
        <begin position="55"/>
        <end position="78"/>
    </location>
</feature>
<keyword evidence="2" id="KW-0813">Transport</keyword>
<feature type="transmembrane region" description="Helical" evidence="10">
    <location>
        <begin position="99"/>
        <end position="122"/>
    </location>
</feature>
<feature type="transmembrane region" description="Helical" evidence="10">
    <location>
        <begin position="253"/>
        <end position="271"/>
    </location>
</feature>